<keyword evidence="2" id="KW-0732">Signal</keyword>
<feature type="chain" id="PRO_5018645988" evidence="2">
    <location>
        <begin position="17"/>
        <end position="75"/>
    </location>
</feature>
<dbReference type="AlphaFoldDB" id="A0A3S5ANK3"/>
<organism evidence="3 4">
    <name type="scientific">Protopolystoma xenopodis</name>
    <dbReference type="NCBI Taxonomy" id="117903"/>
    <lineage>
        <taxon>Eukaryota</taxon>
        <taxon>Metazoa</taxon>
        <taxon>Spiralia</taxon>
        <taxon>Lophotrochozoa</taxon>
        <taxon>Platyhelminthes</taxon>
        <taxon>Monogenea</taxon>
        <taxon>Polyopisthocotylea</taxon>
        <taxon>Polystomatidea</taxon>
        <taxon>Polystomatidae</taxon>
        <taxon>Protopolystoma</taxon>
    </lineage>
</organism>
<evidence type="ECO:0000256" key="1">
    <source>
        <dbReference type="SAM" id="Phobius"/>
    </source>
</evidence>
<dbReference type="Proteomes" id="UP000784294">
    <property type="component" value="Unassembled WGS sequence"/>
</dbReference>
<keyword evidence="1" id="KW-0812">Transmembrane</keyword>
<protein>
    <submittedName>
        <fullName evidence="3">Uncharacterized protein</fullName>
    </submittedName>
</protein>
<accession>A0A3S5ANK3</accession>
<dbReference type="EMBL" id="CAAALY010246721">
    <property type="protein sequence ID" value="VEL33957.1"/>
    <property type="molecule type" value="Genomic_DNA"/>
</dbReference>
<keyword evidence="1" id="KW-1133">Transmembrane helix</keyword>
<evidence type="ECO:0000256" key="2">
    <source>
        <dbReference type="SAM" id="SignalP"/>
    </source>
</evidence>
<gene>
    <name evidence="3" type="ORF">PXEA_LOCUS27397</name>
</gene>
<proteinExistence type="predicted"/>
<comment type="caution">
    <text evidence="3">The sequence shown here is derived from an EMBL/GenBank/DDBJ whole genome shotgun (WGS) entry which is preliminary data.</text>
</comment>
<name>A0A3S5ANK3_9PLAT</name>
<feature type="transmembrane region" description="Helical" evidence="1">
    <location>
        <begin position="40"/>
        <end position="59"/>
    </location>
</feature>
<keyword evidence="4" id="KW-1185">Reference proteome</keyword>
<keyword evidence="1" id="KW-0472">Membrane</keyword>
<sequence>MSTAFLVVCIIVSSLCDVFRGLASFGLHFAADPLNMLASYAEFAFCFTNIFPFAWYSQLGSNPLCPPSRVLSAIM</sequence>
<feature type="signal peptide" evidence="2">
    <location>
        <begin position="1"/>
        <end position="16"/>
    </location>
</feature>
<reference evidence="3" key="1">
    <citation type="submission" date="2018-11" db="EMBL/GenBank/DDBJ databases">
        <authorList>
            <consortium name="Pathogen Informatics"/>
        </authorList>
    </citation>
    <scope>NUCLEOTIDE SEQUENCE</scope>
</reference>
<evidence type="ECO:0000313" key="4">
    <source>
        <dbReference type="Proteomes" id="UP000784294"/>
    </source>
</evidence>
<evidence type="ECO:0000313" key="3">
    <source>
        <dbReference type="EMBL" id="VEL33957.1"/>
    </source>
</evidence>